<dbReference type="EMBL" id="JASMRN010000002">
    <property type="protein sequence ID" value="MEZ7514080.1"/>
    <property type="molecule type" value="Genomic_DNA"/>
</dbReference>
<evidence type="ECO:0000313" key="2">
    <source>
        <dbReference type="Proteomes" id="UP001568894"/>
    </source>
</evidence>
<dbReference type="RefSeq" id="WP_371567580.1">
    <property type="nucleotide sequence ID" value="NZ_JASMRN010000002.1"/>
</dbReference>
<sequence length="118" mass="13507">MKTNEIKTLEDLKGYAVRYFKTLETVEGKEHIHVAEIRVSSYSELLYIASNMLKLCIFALRDDAEPEITHTVKNPSINVVVVLEIVAQLIPLEEIELLDVIHELFIDDPENLCKLNNV</sequence>
<name>A0ABV4K8W1_9FLAO</name>
<dbReference type="Proteomes" id="UP001568894">
    <property type="component" value="Unassembled WGS sequence"/>
</dbReference>
<protein>
    <recommendedName>
        <fullName evidence="3">HEPN domain-containing protein</fullName>
    </recommendedName>
</protein>
<evidence type="ECO:0000313" key="1">
    <source>
        <dbReference type="EMBL" id="MEZ7514080.1"/>
    </source>
</evidence>
<organism evidence="1 2">
    <name type="scientific">Flavobacterium frigidarium</name>
    <dbReference type="NCBI Taxonomy" id="99286"/>
    <lineage>
        <taxon>Bacteria</taxon>
        <taxon>Pseudomonadati</taxon>
        <taxon>Bacteroidota</taxon>
        <taxon>Flavobacteriia</taxon>
        <taxon>Flavobacteriales</taxon>
        <taxon>Flavobacteriaceae</taxon>
        <taxon>Flavobacterium</taxon>
    </lineage>
</organism>
<comment type="caution">
    <text evidence="1">The sequence shown here is derived from an EMBL/GenBank/DDBJ whole genome shotgun (WGS) entry which is preliminary data.</text>
</comment>
<proteinExistence type="predicted"/>
<evidence type="ECO:0008006" key="3">
    <source>
        <dbReference type="Google" id="ProtNLM"/>
    </source>
</evidence>
<keyword evidence="2" id="KW-1185">Reference proteome</keyword>
<accession>A0ABV4K8W1</accession>
<reference evidence="1 2" key="1">
    <citation type="submission" date="2023-05" db="EMBL/GenBank/DDBJ databases">
        <title>Adaptations of aquatic viruses from atmosphere-close ecosystems of the Central Arctic Ocean.</title>
        <authorList>
            <person name="Rahlff J."/>
            <person name="Holmfeldt K."/>
        </authorList>
    </citation>
    <scope>NUCLEOTIDE SEQUENCE [LARGE SCALE GENOMIC DNA]</scope>
    <source>
        <strain evidence="1 2">Arc14</strain>
    </source>
</reference>
<gene>
    <name evidence="1" type="ORF">QO192_02165</name>
</gene>